<keyword evidence="2" id="KW-1185">Reference proteome</keyword>
<evidence type="ECO:0000256" key="1">
    <source>
        <dbReference type="SAM" id="MobiDB-lite"/>
    </source>
</evidence>
<name>A0A2I4FFH4_JUGRE</name>
<accession>A0A2I4FFH4</accession>
<gene>
    <name evidence="3" type="primary">LOC108998327</name>
</gene>
<feature type="compositionally biased region" description="Polar residues" evidence="1">
    <location>
        <begin position="120"/>
        <end position="131"/>
    </location>
</feature>
<organism evidence="2 3">
    <name type="scientific">Juglans regia</name>
    <name type="common">English walnut</name>
    <dbReference type="NCBI Taxonomy" id="51240"/>
    <lineage>
        <taxon>Eukaryota</taxon>
        <taxon>Viridiplantae</taxon>
        <taxon>Streptophyta</taxon>
        <taxon>Embryophyta</taxon>
        <taxon>Tracheophyta</taxon>
        <taxon>Spermatophyta</taxon>
        <taxon>Magnoliopsida</taxon>
        <taxon>eudicotyledons</taxon>
        <taxon>Gunneridae</taxon>
        <taxon>Pentapetalae</taxon>
        <taxon>rosids</taxon>
        <taxon>fabids</taxon>
        <taxon>Fagales</taxon>
        <taxon>Juglandaceae</taxon>
        <taxon>Juglans</taxon>
    </lineage>
</organism>
<evidence type="ECO:0000313" key="3">
    <source>
        <dbReference type="RefSeq" id="XP_018830398.1"/>
    </source>
</evidence>
<feature type="region of interest" description="Disordered" evidence="1">
    <location>
        <begin position="105"/>
        <end position="131"/>
    </location>
</feature>
<protein>
    <submittedName>
        <fullName evidence="3">Uncharacterized protein LOC108998327</fullName>
    </submittedName>
</protein>
<reference evidence="3" key="1">
    <citation type="submission" date="2025-08" db="UniProtKB">
        <authorList>
            <consortium name="RefSeq"/>
        </authorList>
    </citation>
    <scope>IDENTIFICATION</scope>
    <source>
        <tissue evidence="3">Leaves</tissue>
    </source>
</reference>
<dbReference type="RefSeq" id="XP_018830398.1">
    <property type="nucleotide sequence ID" value="XM_018974853.2"/>
</dbReference>
<dbReference type="OrthoDB" id="1936908at2759"/>
<sequence>MFLDRFLSQELQEARARQFDELVQGTMIVEHYAATFVELSRFASYLIPDEVKKVAKFERGLHLRIRSRLIPLRIRNFIDLVTRATLVEEDMKANAELFNQKKCQPPLLVPNKNKKPTPSNRPRPSQDNQSNPVYKICKKMHLGNCLLGHNACFMCREPNYMAQDCQKKNTLAPAKGSGQRATTPPKCGYR</sequence>
<dbReference type="Proteomes" id="UP000235220">
    <property type="component" value="Chromosome 6"/>
</dbReference>
<dbReference type="GeneID" id="108998327"/>
<feature type="region of interest" description="Disordered" evidence="1">
    <location>
        <begin position="171"/>
        <end position="190"/>
    </location>
</feature>
<dbReference type="AlphaFoldDB" id="A0A2I4FFH4"/>
<dbReference type="KEGG" id="jre:108998327"/>
<dbReference type="InParanoid" id="A0A2I4FFH4"/>
<evidence type="ECO:0000313" key="2">
    <source>
        <dbReference type="Proteomes" id="UP000235220"/>
    </source>
</evidence>
<proteinExistence type="predicted"/>